<dbReference type="Pfam" id="PF09402">
    <property type="entry name" value="MSC"/>
    <property type="match status" value="1"/>
</dbReference>
<proteinExistence type="predicted"/>
<name>A2G821_TRIV3</name>
<keyword evidence="3 6" id="KW-1133">Transmembrane helix</keyword>
<dbReference type="KEGG" id="tva:4744345"/>
<feature type="transmembrane region" description="Helical" evidence="6">
    <location>
        <begin position="240"/>
        <end position="259"/>
    </location>
</feature>
<evidence type="ECO:0000313" key="9">
    <source>
        <dbReference type="Proteomes" id="UP000001542"/>
    </source>
</evidence>
<dbReference type="GO" id="GO:0071763">
    <property type="term" value="P:nuclear membrane organization"/>
    <property type="evidence" value="ECO:0000318"/>
    <property type="project" value="GO_Central"/>
</dbReference>
<gene>
    <name evidence="8" type="ORF">TVAG_376660</name>
</gene>
<keyword evidence="5" id="KW-0539">Nucleus</keyword>
<dbReference type="GO" id="GO:0003682">
    <property type="term" value="F:chromatin binding"/>
    <property type="evidence" value="ECO:0007669"/>
    <property type="project" value="InterPro"/>
</dbReference>
<accession>A2G821</accession>
<feature type="transmembrane region" description="Helical" evidence="6">
    <location>
        <begin position="69"/>
        <end position="89"/>
    </location>
</feature>
<evidence type="ECO:0000256" key="2">
    <source>
        <dbReference type="ARBA" id="ARBA00022692"/>
    </source>
</evidence>
<keyword evidence="2 6" id="KW-0812">Transmembrane</keyword>
<dbReference type="GO" id="GO:0005637">
    <property type="term" value="C:nuclear inner membrane"/>
    <property type="evidence" value="ECO:0000318"/>
    <property type="project" value="GO_Central"/>
</dbReference>
<dbReference type="AlphaFoldDB" id="A2G821"/>
<dbReference type="STRING" id="5722.A2G821"/>
<sequence>MNNDYLSAVPRGQLFDALKKLGVTPRYDAPQEELVNLIKQKIQGTDIQRDKELLGETFDHHLDSIVNKLFIALFVALSAIVLIIAFNYLKPSKKLFCDSENPTGLCIKCPSNAICSEGKAKCHEGFKLMHRRCIYDDDDSIYISSLYEYEIKLLEKQAGRFDCRLDKTKYITRNDLLIHLIRHSKFKNVDIEYLSNKAVDHLVYENTIGNVTEDNQELYYSTNMQKPISCIVRQEIESHIFLTISISIILLSTAIYIYVQSVKNNRRKQSFLFVQSMINSYRNHHIPVNEDTIRSNLVSIDPNPDSLMPYVLEELRRNPKVKTSYICGSLTFRFDQK</sequence>
<comment type="subcellular location">
    <subcellularLocation>
        <location evidence="1">Nucleus membrane</location>
    </subcellularLocation>
</comment>
<reference evidence="8" key="1">
    <citation type="submission" date="2006-10" db="EMBL/GenBank/DDBJ databases">
        <authorList>
            <person name="Amadeo P."/>
            <person name="Zhao Q."/>
            <person name="Wortman J."/>
            <person name="Fraser-Liggett C."/>
            <person name="Carlton J."/>
        </authorList>
    </citation>
    <scope>NUCLEOTIDE SEQUENCE</scope>
    <source>
        <strain evidence="8">G3</strain>
    </source>
</reference>
<dbReference type="PANTHER" id="PTHR47808">
    <property type="entry name" value="INNER NUCLEAR MEMBRANE PROTEIN HEH2-RELATED"/>
    <property type="match status" value="1"/>
</dbReference>
<dbReference type="SMR" id="A2G821"/>
<evidence type="ECO:0000256" key="4">
    <source>
        <dbReference type="ARBA" id="ARBA00023136"/>
    </source>
</evidence>
<evidence type="ECO:0000256" key="3">
    <source>
        <dbReference type="ARBA" id="ARBA00022989"/>
    </source>
</evidence>
<dbReference type="InterPro" id="IPR044780">
    <property type="entry name" value="Heh2/Src1"/>
</dbReference>
<dbReference type="EMBL" id="DS114588">
    <property type="protein sequence ID" value="EAX86697.1"/>
    <property type="molecule type" value="Genomic_DNA"/>
</dbReference>
<reference evidence="8" key="2">
    <citation type="journal article" date="2007" name="Science">
        <title>Draft genome sequence of the sexually transmitted pathogen Trichomonas vaginalis.</title>
        <authorList>
            <person name="Carlton J.M."/>
            <person name="Hirt R.P."/>
            <person name="Silva J.C."/>
            <person name="Delcher A.L."/>
            <person name="Schatz M."/>
            <person name="Zhao Q."/>
            <person name="Wortman J.R."/>
            <person name="Bidwell S.L."/>
            <person name="Alsmark U.C.M."/>
            <person name="Besteiro S."/>
            <person name="Sicheritz-Ponten T."/>
            <person name="Noel C.J."/>
            <person name="Dacks J.B."/>
            <person name="Foster P.G."/>
            <person name="Simillion C."/>
            <person name="Van de Peer Y."/>
            <person name="Miranda-Saavedra D."/>
            <person name="Barton G.J."/>
            <person name="Westrop G.D."/>
            <person name="Mueller S."/>
            <person name="Dessi D."/>
            <person name="Fiori P.L."/>
            <person name="Ren Q."/>
            <person name="Paulsen I."/>
            <person name="Zhang H."/>
            <person name="Bastida-Corcuera F.D."/>
            <person name="Simoes-Barbosa A."/>
            <person name="Brown M.T."/>
            <person name="Hayes R.D."/>
            <person name="Mukherjee M."/>
            <person name="Okumura C.Y."/>
            <person name="Schneider R."/>
            <person name="Smith A.J."/>
            <person name="Vanacova S."/>
            <person name="Villalvazo M."/>
            <person name="Haas B.J."/>
            <person name="Pertea M."/>
            <person name="Feldblyum T.V."/>
            <person name="Utterback T.R."/>
            <person name="Shu C.L."/>
            <person name="Osoegawa K."/>
            <person name="de Jong P.J."/>
            <person name="Hrdy I."/>
            <person name="Horvathova L."/>
            <person name="Zubacova Z."/>
            <person name="Dolezal P."/>
            <person name="Malik S.B."/>
            <person name="Logsdon J.M. Jr."/>
            <person name="Henze K."/>
            <person name="Gupta A."/>
            <person name="Wang C.C."/>
            <person name="Dunne R.L."/>
            <person name="Upcroft J.A."/>
            <person name="Upcroft P."/>
            <person name="White O."/>
            <person name="Salzberg S.L."/>
            <person name="Tang P."/>
            <person name="Chiu C.-H."/>
            <person name="Lee Y.-S."/>
            <person name="Embley T.M."/>
            <person name="Coombs G.H."/>
            <person name="Mottram J.C."/>
            <person name="Tachezy J."/>
            <person name="Fraser-Liggett C.M."/>
            <person name="Johnson P.J."/>
        </authorList>
    </citation>
    <scope>NUCLEOTIDE SEQUENCE [LARGE SCALE GENOMIC DNA]</scope>
    <source>
        <strain evidence="8">G3</strain>
    </source>
</reference>
<evidence type="ECO:0000313" key="8">
    <source>
        <dbReference type="EMBL" id="EAX86697.1"/>
    </source>
</evidence>
<protein>
    <recommendedName>
        <fullName evidence="7">Man1/Src1-like C-terminal domain-containing protein</fullName>
    </recommendedName>
</protein>
<dbReference type="GO" id="GO:0034399">
    <property type="term" value="C:nuclear periphery"/>
    <property type="evidence" value="ECO:0000318"/>
    <property type="project" value="GO_Central"/>
</dbReference>
<evidence type="ECO:0000256" key="1">
    <source>
        <dbReference type="ARBA" id="ARBA00004126"/>
    </source>
</evidence>
<keyword evidence="4 6" id="KW-0472">Membrane</keyword>
<feature type="domain" description="Man1/Src1-like C-terminal" evidence="7">
    <location>
        <begin position="102"/>
        <end position="269"/>
    </location>
</feature>
<evidence type="ECO:0000256" key="6">
    <source>
        <dbReference type="SAM" id="Phobius"/>
    </source>
</evidence>
<evidence type="ECO:0000256" key="5">
    <source>
        <dbReference type="ARBA" id="ARBA00023242"/>
    </source>
</evidence>
<dbReference type="PANTHER" id="PTHR47808:SF2">
    <property type="entry name" value="LEM DOMAIN-CONTAINING PROTEIN 2"/>
    <property type="match status" value="1"/>
</dbReference>
<organism evidence="8 9">
    <name type="scientific">Trichomonas vaginalis (strain ATCC PRA-98 / G3)</name>
    <dbReference type="NCBI Taxonomy" id="412133"/>
    <lineage>
        <taxon>Eukaryota</taxon>
        <taxon>Metamonada</taxon>
        <taxon>Parabasalia</taxon>
        <taxon>Trichomonadida</taxon>
        <taxon>Trichomonadidae</taxon>
        <taxon>Trichomonas</taxon>
    </lineage>
</organism>
<dbReference type="InParanoid" id="A2G821"/>
<dbReference type="Proteomes" id="UP000001542">
    <property type="component" value="Unassembled WGS sequence"/>
</dbReference>
<dbReference type="RefSeq" id="XP_001299627.1">
    <property type="nucleotide sequence ID" value="XM_001299626.1"/>
</dbReference>
<evidence type="ECO:0000259" key="7">
    <source>
        <dbReference type="Pfam" id="PF09402"/>
    </source>
</evidence>
<dbReference type="InterPro" id="IPR018996">
    <property type="entry name" value="Man1/Src1-like_C"/>
</dbReference>
<dbReference type="VEuPathDB" id="TrichDB:TVAG_376660"/>
<dbReference type="VEuPathDB" id="TrichDB:TVAGG3_0852820"/>
<keyword evidence="9" id="KW-1185">Reference proteome</keyword>